<dbReference type="InterPro" id="IPR036273">
    <property type="entry name" value="CRAL/TRIO_N_dom_sf"/>
</dbReference>
<dbReference type="InterPro" id="IPR036865">
    <property type="entry name" value="CRAL-TRIO_dom_sf"/>
</dbReference>
<organism evidence="2">
    <name type="scientific">Notodromas monacha</name>
    <dbReference type="NCBI Taxonomy" id="399045"/>
    <lineage>
        <taxon>Eukaryota</taxon>
        <taxon>Metazoa</taxon>
        <taxon>Ecdysozoa</taxon>
        <taxon>Arthropoda</taxon>
        <taxon>Crustacea</taxon>
        <taxon>Oligostraca</taxon>
        <taxon>Ostracoda</taxon>
        <taxon>Podocopa</taxon>
        <taxon>Podocopida</taxon>
        <taxon>Cypridocopina</taxon>
        <taxon>Cypridoidea</taxon>
        <taxon>Cyprididae</taxon>
        <taxon>Notodromas</taxon>
    </lineage>
</organism>
<dbReference type="AlphaFoldDB" id="A0A7R9BZG5"/>
<evidence type="ECO:0000313" key="3">
    <source>
        <dbReference type="Proteomes" id="UP000678499"/>
    </source>
</evidence>
<dbReference type="InterPro" id="IPR032675">
    <property type="entry name" value="LRR_dom_sf"/>
</dbReference>
<keyword evidence="3" id="KW-1185">Reference proteome</keyword>
<dbReference type="CDD" id="cd00170">
    <property type="entry name" value="SEC14"/>
    <property type="match status" value="1"/>
</dbReference>
<dbReference type="SUPFAM" id="SSF52087">
    <property type="entry name" value="CRAL/TRIO domain"/>
    <property type="match status" value="1"/>
</dbReference>
<dbReference type="OrthoDB" id="6682367at2759"/>
<dbReference type="EMBL" id="OA886726">
    <property type="protein sequence ID" value="CAD7283027.1"/>
    <property type="molecule type" value="Genomic_DNA"/>
</dbReference>
<accession>A0A7R9BZG5</accession>
<name>A0A7R9BZG5_9CRUS</name>
<dbReference type="Gene3D" id="1.10.8.20">
    <property type="entry name" value="N-terminal domain of phosphatidylinositol transfer protein sec14p"/>
    <property type="match status" value="1"/>
</dbReference>
<evidence type="ECO:0000259" key="1">
    <source>
        <dbReference type="PROSITE" id="PS50191"/>
    </source>
</evidence>
<dbReference type="Proteomes" id="UP000678499">
    <property type="component" value="Unassembled WGS sequence"/>
</dbReference>
<dbReference type="SUPFAM" id="SSF46938">
    <property type="entry name" value="CRAL/TRIO N-terminal domain"/>
    <property type="match status" value="1"/>
</dbReference>
<dbReference type="PRINTS" id="PR00180">
    <property type="entry name" value="CRETINALDHBP"/>
</dbReference>
<dbReference type="Pfam" id="PF00650">
    <property type="entry name" value="CRAL_TRIO"/>
    <property type="match status" value="1"/>
</dbReference>
<dbReference type="SMART" id="SM01100">
    <property type="entry name" value="CRAL_TRIO_N"/>
    <property type="match status" value="1"/>
</dbReference>
<feature type="domain" description="CRAL-TRIO" evidence="1">
    <location>
        <begin position="100"/>
        <end position="267"/>
    </location>
</feature>
<dbReference type="PROSITE" id="PS50191">
    <property type="entry name" value="CRAL_TRIO"/>
    <property type="match status" value="1"/>
</dbReference>
<dbReference type="Gene3D" id="3.40.525.10">
    <property type="entry name" value="CRAL-TRIO lipid binding domain"/>
    <property type="match status" value="1"/>
</dbReference>
<gene>
    <name evidence="2" type="ORF">NMOB1V02_LOCUS10645</name>
</gene>
<evidence type="ECO:0000313" key="2">
    <source>
        <dbReference type="EMBL" id="CAD7283027.1"/>
    </source>
</evidence>
<dbReference type="PANTHER" id="PTHR10174:SF224">
    <property type="entry name" value="RETINOL-BINDING PROTEIN PINTA"/>
    <property type="match status" value="1"/>
</dbReference>
<protein>
    <recommendedName>
        <fullName evidence="1">CRAL-TRIO domain-containing protein</fullName>
    </recommendedName>
</protein>
<proteinExistence type="predicted"/>
<dbReference type="GO" id="GO:0016020">
    <property type="term" value="C:membrane"/>
    <property type="evidence" value="ECO:0007669"/>
    <property type="project" value="TreeGrafter"/>
</dbReference>
<sequence length="349" mass="40417">MSDLLLPYEPVGKIPTEELMKRALSDLKEDPKCRKNDIAAIQQWLKKEPHLKNAPVDDEDMILLFLRGCKFSLEKTKKKLDNYFTMRGALPEFFRNTDPKQPILQEILKLGIYLPLPNVYDHLGRQVLIMRFGNYDPGKYSPEDLTKISYMIFESAFGHDDQGQIMGFAAVADMRGATLAHMVSFSPTVMKKSMTFFQDASPARPKSFIYIHVPSGFETMFNLFKGFMSQKLQSRLNVLGNNVEALYDQVPKDRLPPDLGGTLPMTYQQLTDYWYERVMSKRDLIIAREKYPDLSYWPKSIRFIHLERNQITQWDPRLNALHGITHLNLEDNELKSTAEISNLRSLQKV</sequence>
<dbReference type="InterPro" id="IPR001251">
    <property type="entry name" value="CRAL-TRIO_dom"/>
</dbReference>
<dbReference type="Gene3D" id="3.80.10.10">
    <property type="entry name" value="Ribonuclease Inhibitor"/>
    <property type="match status" value="1"/>
</dbReference>
<dbReference type="SUPFAM" id="SSF52058">
    <property type="entry name" value="L domain-like"/>
    <property type="match status" value="1"/>
</dbReference>
<dbReference type="InterPro" id="IPR011074">
    <property type="entry name" value="CRAL/TRIO_N_dom"/>
</dbReference>
<dbReference type="GO" id="GO:1902936">
    <property type="term" value="F:phosphatidylinositol bisphosphate binding"/>
    <property type="evidence" value="ECO:0007669"/>
    <property type="project" value="TreeGrafter"/>
</dbReference>
<dbReference type="PANTHER" id="PTHR10174">
    <property type="entry name" value="ALPHA-TOCOPHEROL TRANSFER PROTEIN-RELATED"/>
    <property type="match status" value="1"/>
</dbReference>
<dbReference type="EMBL" id="CAJPEX010004689">
    <property type="protein sequence ID" value="CAG0923179.1"/>
    <property type="molecule type" value="Genomic_DNA"/>
</dbReference>
<reference evidence="2" key="1">
    <citation type="submission" date="2020-11" db="EMBL/GenBank/DDBJ databases">
        <authorList>
            <person name="Tran Van P."/>
        </authorList>
    </citation>
    <scope>NUCLEOTIDE SEQUENCE</scope>
</reference>
<dbReference type="SMART" id="SM00516">
    <property type="entry name" value="SEC14"/>
    <property type="match status" value="1"/>
</dbReference>